<dbReference type="STRING" id="1431546.CAQU_10660"/>
<organism evidence="4 5">
    <name type="scientific">Corynebacterium aquilae DSM 44791</name>
    <dbReference type="NCBI Taxonomy" id="1431546"/>
    <lineage>
        <taxon>Bacteria</taxon>
        <taxon>Bacillati</taxon>
        <taxon>Actinomycetota</taxon>
        <taxon>Actinomycetes</taxon>
        <taxon>Mycobacteriales</taxon>
        <taxon>Corynebacteriaceae</taxon>
        <taxon>Corynebacterium</taxon>
    </lineage>
</organism>
<dbReference type="PANTHER" id="PTHR42794">
    <property type="entry name" value="HEMIN IMPORT ATP-BINDING PROTEIN HMUV"/>
    <property type="match status" value="1"/>
</dbReference>
<keyword evidence="2 4" id="KW-0067">ATP-binding</keyword>
<dbReference type="GO" id="GO:0005524">
    <property type="term" value="F:ATP binding"/>
    <property type="evidence" value="ECO:0007669"/>
    <property type="project" value="UniProtKB-KW"/>
</dbReference>
<dbReference type="InterPro" id="IPR017871">
    <property type="entry name" value="ABC_transporter-like_CS"/>
</dbReference>
<feature type="domain" description="ABC transporter" evidence="3">
    <location>
        <begin position="3"/>
        <end position="234"/>
    </location>
</feature>
<evidence type="ECO:0000313" key="4">
    <source>
        <dbReference type="EMBL" id="APT85432.1"/>
    </source>
</evidence>
<dbReference type="SMART" id="SM00382">
    <property type="entry name" value="AAA"/>
    <property type="match status" value="1"/>
</dbReference>
<proteinExistence type="predicted"/>
<keyword evidence="1" id="KW-0547">Nucleotide-binding</keyword>
<evidence type="ECO:0000259" key="3">
    <source>
        <dbReference type="PROSITE" id="PS50893"/>
    </source>
</evidence>
<dbReference type="InterPro" id="IPR003439">
    <property type="entry name" value="ABC_transporter-like_ATP-bd"/>
</dbReference>
<dbReference type="RefSeq" id="WP_075728692.1">
    <property type="nucleotide sequence ID" value="NZ_CP009245.1"/>
</dbReference>
<accession>A0A1L7CHU9</accession>
<keyword evidence="5" id="KW-1185">Reference proteome</keyword>
<dbReference type="CDD" id="cd03214">
    <property type="entry name" value="ABC_Iron-Siderophores_B12_Hemin"/>
    <property type="match status" value="1"/>
</dbReference>
<dbReference type="GO" id="GO:0016887">
    <property type="term" value="F:ATP hydrolysis activity"/>
    <property type="evidence" value="ECO:0007669"/>
    <property type="project" value="InterPro"/>
</dbReference>
<sequence>MKLTIEDLECGYGKKTVLEKFTPRPLTGGKVVGLLGPNASGKSTMIKTLAGVHRKNSGHVSLVKDGKAITGKALRKHIGYVPQDLPGSASLTAFETVLVAARRATTKGSPQQNAADTMVELGIGHIADSYIGELSGGQRQLVAVAQMLVAHPDVMLLDEPTSALDLHRQLYLLNLVRERTRANQGITMVAIHDINLAARFCDELLVMRQGTIIAQGAPCDTLNEGLIKTVYDVAAEILDHEGTPVVSPVGL</sequence>
<protein>
    <submittedName>
        <fullName evidence="4">ATP-binding protein</fullName>
    </submittedName>
</protein>
<dbReference type="AlphaFoldDB" id="A0A1L7CHU9"/>
<reference evidence="4 5" key="1">
    <citation type="submission" date="2014-08" db="EMBL/GenBank/DDBJ databases">
        <title>Complete genome sequence of Corynebacterium aquilae S-613T(T) (=DSM 44791(T)), isolated from the choana of a healthy golden eagle.</title>
        <authorList>
            <person name="Ruckert C."/>
            <person name="Albersmeier A."/>
            <person name="Winkler A."/>
            <person name="Kalinowski J."/>
        </authorList>
    </citation>
    <scope>NUCLEOTIDE SEQUENCE [LARGE SCALE GENOMIC DNA]</scope>
    <source>
        <strain evidence="4 5">S-613</strain>
    </source>
</reference>
<dbReference type="SUPFAM" id="SSF52540">
    <property type="entry name" value="P-loop containing nucleoside triphosphate hydrolases"/>
    <property type="match status" value="1"/>
</dbReference>
<dbReference type="OrthoDB" id="3579586at2"/>
<dbReference type="PROSITE" id="PS50893">
    <property type="entry name" value="ABC_TRANSPORTER_2"/>
    <property type="match status" value="1"/>
</dbReference>
<evidence type="ECO:0000313" key="5">
    <source>
        <dbReference type="Proteomes" id="UP000185478"/>
    </source>
</evidence>
<dbReference type="InterPro" id="IPR003593">
    <property type="entry name" value="AAA+_ATPase"/>
</dbReference>
<dbReference type="EMBL" id="CP009245">
    <property type="protein sequence ID" value="APT85432.1"/>
    <property type="molecule type" value="Genomic_DNA"/>
</dbReference>
<dbReference type="KEGG" id="caqu:CAQU_10660"/>
<dbReference type="Gene3D" id="3.40.50.300">
    <property type="entry name" value="P-loop containing nucleotide triphosphate hydrolases"/>
    <property type="match status" value="1"/>
</dbReference>
<gene>
    <name evidence="4" type="ORF">CAQU_10660</name>
</gene>
<dbReference type="PANTHER" id="PTHR42794:SF2">
    <property type="entry name" value="ABC TRANSPORTER ATP-BINDING PROTEIN"/>
    <property type="match status" value="1"/>
</dbReference>
<name>A0A1L7CHU9_9CORY</name>
<dbReference type="InterPro" id="IPR027417">
    <property type="entry name" value="P-loop_NTPase"/>
</dbReference>
<dbReference type="Pfam" id="PF00005">
    <property type="entry name" value="ABC_tran"/>
    <property type="match status" value="1"/>
</dbReference>
<evidence type="ECO:0000256" key="2">
    <source>
        <dbReference type="ARBA" id="ARBA00022840"/>
    </source>
</evidence>
<dbReference type="Proteomes" id="UP000185478">
    <property type="component" value="Chromosome"/>
</dbReference>
<evidence type="ECO:0000256" key="1">
    <source>
        <dbReference type="ARBA" id="ARBA00022741"/>
    </source>
</evidence>
<dbReference type="PROSITE" id="PS00211">
    <property type="entry name" value="ABC_TRANSPORTER_1"/>
    <property type="match status" value="1"/>
</dbReference>